<dbReference type="RefSeq" id="WP_344688213.1">
    <property type="nucleotide sequence ID" value="NZ_BAAAVV010000003.1"/>
</dbReference>
<reference evidence="4" key="1">
    <citation type="journal article" date="2019" name="Int. J. Syst. Evol. Microbiol.">
        <title>The Global Catalogue of Microorganisms (GCM) 10K type strain sequencing project: providing services to taxonomists for standard genome sequencing and annotation.</title>
        <authorList>
            <consortium name="The Broad Institute Genomics Platform"/>
            <consortium name="The Broad Institute Genome Sequencing Center for Infectious Disease"/>
            <person name="Wu L."/>
            <person name="Ma J."/>
        </authorList>
    </citation>
    <scope>NUCLEOTIDE SEQUENCE [LARGE SCALE GENOMIC DNA]</scope>
    <source>
        <strain evidence="4">JCM 15614</strain>
    </source>
</reference>
<name>A0ABP6P3E7_9ACTN</name>
<evidence type="ECO:0000256" key="1">
    <source>
        <dbReference type="SAM" id="Phobius"/>
    </source>
</evidence>
<dbReference type="Pfam" id="PF11127">
    <property type="entry name" value="YgaP-like_TM"/>
    <property type="match status" value="1"/>
</dbReference>
<dbReference type="EMBL" id="BAAAVV010000003">
    <property type="protein sequence ID" value="GAA3164403.1"/>
    <property type="molecule type" value="Genomic_DNA"/>
</dbReference>
<keyword evidence="4" id="KW-1185">Reference proteome</keyword>
<feature type="transmembrane region" description="Helical" evidence="1">
    <location>
        <begin position="27"/>
        <end position="52"/>
    </location>
</feature>
<keyword evidence="1" id="KW-1133">Transmembrane helix</keyword>
<proteinExistence type="predicted"/>
<keyword evidence="1" id="KW-0472">Membrane</keyword>
<gene>
    <name evidence="3" type="ORF">GCM10010531_15800</name>
</gene>
<organism evidence="3 4">
    <name type="scientific">Blastococcus jejuensis</name>
    <dbReference type="NCBI Taxonomy" id="351224"/>
    <lineage>
        <taxon>Bacteria</taxon>
        <taxon>Bacillati</taxon>
        <taxon>Actinomycetota</taxon>
        <taxon>Actinomycetes</taxon>
        <taxon>Geodermatophilales</taxon>
        <taxon>Geodermatophilaceae</taxon>
        <taxon>Blastococcus</taxon>
    </lineage>
</organism>
<evidence type="ECO:0000313" key="4">
    <source>
        <dbReference type="Proteomes" id="UP001499924"/>
    </source>
</evidence>
<comment type="caution">
    <text evidence="3">The sequence shown here is derived from an EMBL/GenBank/DDBJ whole genome shotgun (WGS) entry which is preliminary data.</text>
</comment>
<sequence>MTVETAPHRSPAWRTINITTTERVARIVAGLAAIVAGIVLLTAAGSVVAVVLEVLLIAAGLDLAVTGATGHCPLYAKLGYTPKALGRRS</sequence>
<evidence type="ECO:0000313" key="3">
    <source>
        <dbReference type="EMBL" id="GAA3164403.1"/>
    </source>
</evidence>
<keyword evidence="1" id="KW-0812">Transmembrane</keyword>
<dbReference type="Proteomes" id="UP001499924">
    <property type="component" value="Unassembled WGS sequence"/>
</dbReference>
<feature type="domain" description="Inner membrane protein YgaP-like transmembrane" evidence="2">
    <location>
        <begin position="15"/>
        <end position="80"/>
    </location>
</feature>
<dbReference type="InterPro" id="IPR021309">
    <property type="entry name" value="YgaP-like_TM"/>
</dbReference>
<protein>
    <recommendedName>
        <fullName evidence="2">Inner membrane protein YgaP-like transmembrane domain-containing protein</fullName>
    </recommendedName>
</protein>
<accession>A0ABP6P3E7</accession>
<evidence type="ECO:0000259" key="2">
    <source>
        <dbReference type="Pfam" id="PF11127"/>
    </source>
</evidence>